<evidence type="ECO:0000256" key="5">
    <source>
        <dbReference type="ARBA" id="ARBA00047375"/>
    </source>
</evidence>
<comment type="catalytic activity">
    <reaction evidence="5">
        <text>a very-long-chain acyl-CoA + malonyl-CoA + H(+) = a very-long-chain 3-oxoacyl-CoA + CO2 + CoA</text>
        <dbReference type="Rhea" id="RHEA:32727"/>
        <dbReference type="ChEBI" id="CHEBI:15378"/>
        <dbReference type="ChEBI" id="CHEBI:16526"/>
        <dbReference type="ChEBI" id="CHEBI:57287"/>
        <dbReference type="ChEBI" id="CHEBI:57384"/>
        <dbReference type="ChEBI" id="CHEBI:90725"/>
        <dbReference type="ChEBI" id="CHEBI:90736"/>
        <dbReference type="EC" id="2.3.1.199"/>
    </reaction>
</comment>
<dbReference type="Proteomes" id="UP000813463">
    <property type="component" value="Chromosome 1"/>
</dbReference>
<dbReference type="EC" id="2.3.1.-" evidence="6"/>
<evidence type="ECO:0000256" key="7">
    <source>
        <dbReference type="SAM" id="Phobius"/>
    </source>
</evidence>
<dbReference type="GO" id="GO:0009922">
    <property type="term" value="F:fatty acid elongase activity"/>
    <property type="evidence" value="ECO:0007669"/>
    <property type="project" value="UniProtKB-EC"/>
</dbReference>
<evidence type="ECO:0000256" key="3">
    <source>
        <dbReference type="ARBA" id="ARBA00022679"/>
    </source>
</evidence>
<keyword evidence="7" id="KW-1133">Transmembrane helix</keyword>
<dbReference type="OrthoDB" id="329835at2759"/>
<dbReference type="PIRSF" id="PIRSF036417">
    <property type="entry name" value="3-ktacl-CoA_syn"/>
    <property type="match status" value="1"/>
</dbReference>
<dbReference type="InterPro" id="IPR016039">
    <property type="entry name" value="Thiolase-like"/>
</dbReference>
<keyword evidence="10" id="KW-1185">Reference proteome</keyword>
<dbReference type="KEGG" id="soe:110803216"/>
<keyword evidence="4 6" id="KW-0012">Acyltransferase</keyword>
<dbReference type="Gene3D" id="3.40.47.10">
    <property type="match status" value="2"/>
</dbReference>
<dbReference type="GO" id="GO:0016020">
    <property type="term" value="C:membrane"/>
    <property type="evidence" value="ECO:0007669"/>
    <property type="project" value="InterPro"/>
</dbReference>
<dbReference type="Pfam" id="PF08541">
    <property type="entry name" value="ACP_syn_III_C"/>
    <property type="match status" value="1"/>
</dbReference>
<feature type="domain" description="FAE" evidence="8">
    <location>
        <begin position="103"/>
        <end position="386"/>
    </location>
</feature>
<comment type="similarity">
    <text evidence="2 6">Belongs to the thiolase-like superfamily. Chalcone/stilbene synthases family.</text>
</comment>
<dbReference type="SUPFAM" id="SSF53901">
    <property type="entry name" value="Thiolase-like"/>
    <property type="match status" value="2"/>
</dbReference>
<dbReference type="AlphaFoldDB" id="A0A9R0JAD6"/>
<evidence type="ECO:0000313" key="10">
    <source>
        <dbReference type="Proteomes" id="UP000813463"/>
    </source>
</evidence>
<keyword evidence="7" id="KW-0812">Transmembrane</keyword>
<feature type="transmembrane region" description="Helical" evidence="7">
    <location>
        <begin position="84"/>
        <end position="102"/>
    </location>
</feature>
<dbReference type="GO" id="GO:0006633">
    <property type="term" value="P:fatty acid biosynthetic process"/>
    <property type="evidence" value="ECO:0007669"/>
    <property type="project" value="InterPro"/>
</dbReference>
<evidence type="ECO:0000256" key="2">
    <source>
        <dbReference type="ARBA" id="ARBA00005531"/>
    </source>
</evidence>
<organism evidence="10 11">
    <name type="scientific">Spinacia oleracea</name>
    <name type="common">Spinach</name>
    <dbReference type="NCBI Taxonomy" id="3562"/>
    <lineage>
        <taxon>Eukaryota</taxon>
        <taxon>Viridiplantae</taxon>
        <taxon>Streptophyta</taxon>
        <taxon>Embryophyta</taxon>
        <taxon>Tracheophyta</taxon>
        <taxon>Spermatophyta</taxon>
        <taxon>Magnoliopsida</taxon>
        <taxon>eudicotyledons</taxon>
        <taxon>Gunneridae</taxon>
        <taxon>Pentapetalae</taxon>
        <taxon>Caryophyllales</taxon>
        <taxon>Chenopodiaceae</taxon>
        <taxon>Chenopodioideae</taxon>
        <taxon>Anserineae</taxon>
        <taxon>Spinacia</taxon>
    </lineage>
</organism>
<feature type="domain" description="Beta-ketoacyl-[acyl-carrier-protein] synthase III C-terminal" evidence="9">
    <location>
        <begin position="401"/>
        <end position="482"/>
    </location>
</feature>
<dbReference type="Pfam" id="PF08392">
    <property type="entry name" value="FAE1_CUT1_RppA"/>
    <property type="match status" value="1"/>
</dbReference>
<sequence length="501" mass="56511">MSSNMENFSTDIVNTGSLNFSIRVQRGLPSFLNSVNLKYVKLGYQYLSHGLYIVIAPILALIIGAHLGKLIWDDYELGYDFSSPILFIGLVYLIVFIYRFLLPRPTYLIDFACYSPPNELKVSKEDFINLARKSGNFDEKTLGFQEKALKYSGIGDETCLPKTIFEPGFKRSLKDSREEAATVIFGAVDDLLACTKIKAKDISILIVNCATLNTTPSLSAMVINHYKLKHSVQSFNLGGMGCAAGTVAIDLAQDLLNVYPGSYALVVSTEIVSHSWYTGKDLDMVLPNCFRRMGGAAMLLSNRRLDRWKAKYELKQVVRTHKGMDDKSFKSIYLKEDAQGNLNISVSKHVLEVGGHAVKANITTLGPLVLPFTEQIQFFTTLLLNKNSTNRPYIPNFKQAFDHFCIIATSKKVLDEFEKNLELTEEYMEASRKTLERFGNTSSSSVWYELAYLEANQKMKRGDRVWQLTFGSGIKCNSAVWKALRNIQRPNKSPWFMSEDH</sequence>
<dbReference type="InterPro" id="IPR013747">
    <property type="entry name" value="ACP_syn_III_C"/>
</dbReference>
<dbReference type="InterPro" id="IPR013601">
    <property type="entry name" value="FAE1_typ3_polyketide_synth"/>
</dbReference>
<evidence type="ECO:0000256" key="6">
    <source>
        <dbReference type="PIRNR" id="PIRNR036417"/>
    </source>
</evidence>
<dbReference type="PANTHER" id="PTHR31561">
    <property type="entry name" value="3-KETOACYL-COA SYNTHASE"/>
    <property type="match status" value="1"/>
</dbReference>
<dbReference type="InterPro" id="IPR012392">
    <property type="entry name" value="3-ktacl-CoA_syn"/>
</dbReference>
<proteinExistence type="inferred from homology"/>
<evidence type="ECO:0000256" key="4">
    <source>
        <dbReference type="ARBA" id="ARBA00023315"/>
    </source>
</evidence>
<dbReference type="GeneID" id="110803216"/>
<feature type="transmembrane region" description="Helical" evidence="7">
    <location>
        <begin position="51"/>
        <end position="72"/>
    </location>
</feature>
<reference evidence="10" key="1">
    <citation type="journal article" date="2021" name="Nat. Commun.">
        <title>Genomic analyses provide insights into spinach domestication and the genetic basis of agronomic traits.</title>
        <authorList>
            <person name="Cai X."/>
            <person name="Sun X."/>
            <person name="Xu C."/>
            <person name="Sun H."/>
            <person name="Wang X."/>
            <person name="Ge C."/>
            <person name="Zhang Z."/>
            <person name="Wang Q."/>
            <person name="Fei Z."/>
            <person name="Jiao C."/>
            <person name="Wang Q."/>
        </authorList>
    </citation>
    <scope>NUCLEOTIDE SEQUENCE [LARGE SCALE GENOMIC DNA]</scope>
    <source>
        <strain evidence="10">cv. Varoflay</strain>
    </source>
</reference>
<evidence type="ECO:0000313" key="11">
    <source>
        <dbReference type="RefSeq" id="XP_021864403.1"/>
    </source>
</evidence>
<protein>
    <recommendedName>
        <fullName evidence="6">3-ketoacyl-CoA synthase</fullName>
        <ecNumber evidence="6">2.3.1.-</ecNumber>
    </recommendedName>
</protein>
<keyword evidence="3 6" id="KW-0808">Transferase</keyword>
<comment type="pathway">
    <text evidence="1 6">Lipid metabolism; fatty acid biosynthesis.</text>
</comment>
<evidence type="ECO:0000256" key="1">
    <source>
        <dbReference type="ARBA" id="ARBA00005194"/>
    </source>
</evidence>
<keyword evidence="7" id="KW-0472">Membrane</keyword>
<evidence type="ECO:0000259" key="9">
    <source>
        <dbReference type="Pfam" id="PF08541"/>
    </source>
</evidence>
<gene>
    <name evidence="11" type="primary">LOC110803216</name>
</gene>
<evidence type="ECO:0000259" key="8">
    <source>
        <dbReference type="Pfam" id="PF08392"/>
    </source>
</evidence>
<dbReference type="RefSeq" id="XP_021864403.1">
    <property type="nucleotide sequence ID" value="XM_022008711.2"/>
</dbReference>
<name>A0A9R0JAD6_SPIOL</name>
<reference evidence="11" key="2">
    <citation type="submission" date="2025-08" db="UniProtKB">
        <authorList>
            <consortium name="RefSeq"/>
        </authorList>
    </citation>
    <scope>IDENTIFICATION</scope>
    <source>
        <tissue evidence="11">Leaf</tissue>
    </source>
</reference>
<dbReference type="CDD" id="cd00831">
    <property type="entry name" value="CHS_like"/>
    <property type="match status" value="1"/>
</dbReference>
<accession>A0A9R0JAD6</accession>